<dbReference type="Proteomes" id="UP001185069">
    <property type="component" value="Unassembled WGS sequence"/>
</dbReference>
<keyword evidence="2" id="KW-1185">Reference proteome</keyword>
<evidence type="ECO:0008006" key="3">
    <source>
        <dbReference type="Google" id="ProtNLM"/>
    </source>
</evidence>
<accession>A0ABU1J7Q1</accession>
<evidence type="ECO:0000313" key="2">
    <source>
        <dbReference type="Proteomes" id="UP001185069"/>
    </source>
</evidence>
<proteinExistence type="predicted"/>
<sequence length="199" mass="21156">MSEGFSSGTTGITAFIGPDERHILQGVIGSVIKLLEPPESADPLAAIIGWDDEVQVPEDPALRRLLPDGVEGDGTAALELRRLTERSVRQSKIGALQAASLMLDSDELKLDLKQAELFARALNDVRLVFAERLGLQTAADVDELHEVLESEDPGDGDLELRTLFYFVGAVQNGVVRAMLESAKAGGPGDGRPGNEGSAP</sequence>
<reference evidence="1 2" key="1">
    <citation type="submission" date="2023-07" db="EMBL/GenBank/DDBJ databases">
        <title>Sequencing the genomes of 1000 actinobacteria strains.</title>
        <authorList>
            <person name="Klenk H.-P."/>
        </authorList>
    </citation>
    <scope>NUCLEOTIDE SEQUENCE [LARGE SCALE GENOMIC DNA]</scope>
    <source>
        <strain evidence="1 2">DSM 14555</strain>
    </source>
</reference>
<dbReference type="Pfam" id="PF09438">
    <property type="entry name" value="DUF2017"/>
    <property type="match status" value="1"/>
</dbReference>
<gene>
    <name evidence="1" type="ORF">JOE69_000631</name>
</gene>
<protein>
    <recommendedName>
        <fullName evidence="3">DUF2017 domain-containing protein</fullName>
    </recommendedName>
</protein>
<evidence type="ECO:0000313" key="1">
    <source>
        <dbReference type="EMBL" id="MDR6268393.1"/>
    </source>
</evidence>
<dbReference type="InterPro" id="IPR018561">
    <property type="entry name" value="AosR"/>
</dbReference>
<organism evidence="1 2">
    <name type="scientific">Arthrobacter russicus</name>
    <dbReference type="NCBI Taxonomy" id="172040"/>
    <lineage>
        <taxon>Bacteria</taxon>
        <taxon>Bacillati</taxon>
        <taxon>Actinomycetota</taxon>
        <taxon>Actinomycetes</taxon>
        <taxon>Micrococcales</taxon>
        <taxon>Micrococcaceae</taxon>
        <taxon>Arthrobacter</taxon>
    </lineage>
</organism>
<name>A0ABU1J7Q1_9MICC</name>
<comment type="caution">
    <text evidence="1">The sequence shown here is derived from an EMBL/GenBank/DDBJ whole genome shotgun (WGS) entry which is preliminary data.</text>
</comment>
<dbReference type="RefSeq" id="WP_296363626.1">
    <property type="nucleotide sequence ID" value="NZ_BAAAHY010000006.1"/>
</dbReference>
<dbReference type="EMBL" id="JAVDQF010000001">
    <property type="protein sequence ID" value="MDR6268393.1"/>
    <property type="molecule type" value="Genomic_DNA"/>
</dbReference>